<dbReference type="PATRIC" id="fig|178901.15.peg.2872"/>
<comment type="caution">
    <text evidence="1">The sequence shown here is derived from an EMBL/GenBank/DDBJ whole genome shotgun (WGS) entry which is preliminary data.</text>
</comment>
<gene>
    <name evidence="1" type="ORF">AD953_01315</name>
</gene>
<proteinExistence type="predicted"/>
<protein>
    <submittedName>
        <fullName evidence="1">Uncharacterized protein</fullName>
    </submittedName>
</protein>
<evidence type="ECO:0000313" key="2">
    <source>
        <dbReference type="Proteomes" id="UP000075538"/>
    </source>
</evidence>
<dbReference type="AlphaFoldDB" id="A0A149VIG1"/>
<accession>A0A149VIG1</accession>
<dbReference type="EMBL" id="LHZZ01000198">
    <property type="protein sequence ID" value="KXV79703.1"/>
    <property type="molecule type" value="Genomic_DNA"/>
</dbReference>
<dbReference type="RefSeq" id="WP_061490119.1">
    <property type="nucleotide sequence ID" value="NZ_LHZZ01000198.1"/>
</dbReference>
<evidence type="ECO:0000313" key="1">
    <source>
        <dbReference type="EMBL" id="KXV79703.1"/>
    </source>
</evidence>
<reference evidence="1 2" key="1">
    <citation type="submission" date="2015-06" db="EMBL/GenBank/DDBJ databases">
        <title>Improved classification and identification of acetic acid bacteria using matrix-assisted laser desorption/ionization time-of-flight mass spectrometry; Gluconobacter nephelii and Gluconobacter uchimurae are later heterotypic synonyms of Gluconobacter japonicus and Gluconobacter oxydans, respectively.</title>
        <authorList>
            <person name="Li L."/>
            <person name="Cleenwerck I."/>
            <person name="De Vuyst L."/>
            <person name="Vandamme P."/>
        </authorList>
    </citation>
    <scope>NUCLEOTIDE SEQUENCE [LARGE SCALE GENOMIC DNA]</scope>
    <source>
        <strain evidence="1 2">LMG 1604</strain>
    </source>
</reference>
<dbReference type="Proteomes" id="UP000075538">
    <property type="component" value="Unassembled WGS sequence"/>
</dbReference>
<name>A0A149VIG1_9PROT</name>
<sequence>MSEELKEQLFWQHVDACAEAVRQGMRPDTKVTIIVRAPEALPSEALISTNDDLSVVLDAVEHFHKERNTRAGGNA</sequence>
<organism evidence="1 2">
    <name type="scientific">Acetobacter malorum</name>
    <dbReference type="NCBI Taxonomy" id="178901"/>
    <lineage>
        <taxon>Bacteria</taxon>
        <taxon>Pseudomonadati</taxon>
        <taxon>Pseudomonadota</taxon>
        <taxon>Alphaproteobacteria</taxon>
        <taxon>Acetobacterales</taxon>
        <taxon>Acetobacteraceae</taxon>
        <taxon>Acetobacter</taxon>
    </lineage>
</organism>